<protein>
    <submittedName>
        <fullName evidence="1">Uncharacterized protein</fullName>
    </submittedName>
</protein>
<gene>
    <name evidence="1" type="ORF">Anas_01396</name>
</gene>
<proteinExistence type="predicted"/>
<comment type="caution">
    <text evidence="1">The sequence shown here is derived from an EMBL/GenBank/DDBJ whole genome shotgun (WGS) entry which is preliminary data.</text>
</comment>
<sequence length="382" mass="44891">ENIEQNKECDRRKKIVSLQPKESDLTKPIRPCFFCSKMQARLSRHVKTTHSNHPYVQNMLRQPKDVQAKMMRQLRSEGIFAENQRRIKAGRYDLLRIRNQGTGELSACVYCKGYYKKKLLWRHKVTCIARFNKNNTEEKLLINQDTENGDLKNESLDPKAICVSESENIPNSADFIEEDKVNVPIQEPEVDPPEISKIKDILYGLEHGIFSQGEENLNGMLIKQEETDYSDLPDCQLGEKGQLNPVNNLQNHMSVDEDQLIFDSIPSLLNNTNISYHTNNYSPVKKKKRRDSTSENNTYSDENYYYMWQDLSSPNLQCEDFLPCNTLYKPNKKRKPRSEFQYQFWKKEEEDKIINYFMDMIIAMKKKRSMSRVLEQKSRNTS</sequence>
<dbReference type="PANTHER" id="PTHR33480">
    <property type="entry name" value="SET DOMAIN-CONTAINING PROTEIN-RELATED"/>
    <property type="match status" value="1"/>
</dbReference>
<accession>A0A5N5SUX6</accession>
<name>A0A5N5SUX6_9CRUS</name>
<dbReference type="EMBL" id="SEYY01019996">
    <property type="protein sequence ID" value="KAB7497728.1"/>
    <property type="molecule type" value="Genomic_DNA"/>
</dbReference>
<dbReference type="OrthoDB" id="5376140at2759"/>
<dbReference type="PANTHER" id="PTHR33480:SF1">
    <property type="entry name" value="TYR RECOMBINASE DOMAIN-CONTAINING PROTEIN"/>
    <property type="match status" value="1"/>
</dbReference>
<keyword evidence="2" id="KW-1185">Reference proteome</keyword>
<dbReference type="Proteomes" id="UP000326759">
    <property type="component" value="Unassembled WGS sequence"/>
</dbReference>
<dbReference type="AlphaFoldDB" id="A0A5N5SUX6"/>
<evidence type="ECO:0000313" key="1">
    <source>
        <dbReference type="EMBL" id="KAB7497728.1"/>
    </source>
</evidence>
<reference evidence="1 2" key="1">
    <citation type="journal article" date="2019" name="PLoS Biol.">
        <title>Sex chromosomes control vertical transmission of feminizing Wolbachia symbionts in an isopod.</title>
        <authorList>
            <person name="Becking T."/>
            <person name="Chebbi M.A."/>
            <person name="Giraud I."/>
            <person name="Moumen B."/>
            <person name="Laverre T."/>
            <person name="Caubet Y."/>
            <person name="Peccoud J."/>
            <person name="Gilbert C."/>
            <person name="Cordaux R."/>
        </authorList>
    </citation>
    <scope>NUCLEOTIDE SEQUENCE [LARGE SCALE GENOMIC DNA]</scope>
    <source>
        <strain evidence="1">ANa2</strain>
        <tissue evidence="1">Whole body excluding digestive tract and cuticle</tissue>
    </source>
</reference>
<feature type="non-terminal residue" evidence="1">
    <location>
        <position position="1"/>
    </location>
</feature>
<organism evidence="1 2">
    <name type="scientific">Armadillidium nasatum</name>
    <dbReference type="NCBI Taxonomy" id="96803"/>
    <lineage>
        <taxon>Eukaryota</taxon>
        <taxon>Metazoa</taxon>
        <taxon>Ecdysozoa</taxon>
        <taxon>Arthropoda</taxon>
        <taxon>Crustacea</taxon>
        <taxon>Multicrustacea</taxon>
        <taxon>Malacostraca</taxon>
        <taxon>Eumalacostraca</taxon>
        <taxon>Peracarida</taxon>
        <taxon>Isopoda</taxon>
        <taxon>Oniscidea</taxon>
        <taxon>Crinocheta</taxon>
        <taxon>Armadillidiidae</taxon>
        <taxon>Armadillidium</taxon>
    </lineage>
</organism>
<evidence type="ECO:0000313" key="2">
    <source>
        <dbReference type="Proteomes" id="UP000326759"/>
    </source>
</evidence>